<organism evidence="2 3">
    <name type="scientific">Sphaerisporangium rufum</name>
    <dbReference type="NCBI Taxonomy" id="1381558"/>
    <lineage>
        <taxon>Bacteria</taxon>
        <taxon>Bacillati</taxon>
        <taxon>Actinomycetota</taxon>
        <taxon>Actinomycetes</taxon>
        <taxon>Streptosporangiales</taxon>
        <taxon>Streptosporangiaceae</taxon>
        <taxon>Sphaerisporangium</taxon>
    </lineage>
</organism>
<feature type="compositionally biased region" description="Gly residues" evidence="1">
    <location>
        <begin position="68"/>
        <end position="79"/>
    </location>
</feature>
<reference evidence="2" key="1">
    <citation type="submission" date="2021-01" db="EMBL/GenBank/DDBJ databases">
        <title>Whole genome shotgun sequence of Sphaerisporangium rufum NBRC 109079.</title>
        <authorList>
            <person name="Komaki H."/>
            <person name="Tamura T."/>
        </authorList>
    </citation>
    <scope>NUCLEOTIDE SEQUENCE</scope>
    <source>
        <strain evidence="2">NBRC 109079</strain>
    </source>
</reference>
<protein>
    <submittedName>
        <fullName evidence="2">Uncharacterized protein</fullName>
    </submittedName>
</protein>
<dbReference type="Proteomes" id="UP000655287">
    <property type="component" value="Unassembled WGS sequence"/>
</dbReference>
<comment type="caution">
    <text evidence="2">The sequence shown here is derived from an EMBL/GenBank/DDBJ whole genome shotgun (WGS) entry which is preliminary data.</text>
</comment>
<proteinExistence type="predicted"/>
<evidence type="ECO:0000256" key="1">
    <source>
        <dbReference type="SAM" id="MobiDB-lite"/>
    </source>
</evidence>
<dbReference type="AlphaFoldDB" id="A0A919V929"/>
<feature type="region of interest" description="Disordered" evidence="1">
    <location>
        <begin position="42"/>
        <end position="79"/>
    </location>
</feature>
<dbReference type="EMBL" id="BOOU01000122">
    <property type="protein sequence ID" value="GII81960.1"/>
    <property type="molecule type" value="Genomic_DNA"/>
</dbReference>
<accession>A0A919V929</accession>
<evidence type="ECO:0000313" key="3">
    <source>
        <dbReference type="Proteomes" id="UP000655287"/>
    </source>
</evidence>
<sequence length="79" mass="8251">MILSWSGWKGRHRVNPVVADTHGALRGEGAGLLQALAAAAKEQQTAQHTKTLADAKARARRTPRNRGGAPGGGGVHRPP</sequence>
<gene>
    <name evidence="2" type="ORF">Sru01_69420</name>
</gene>
<name>A0A919V929_9ACTN</name>
<evidence type="ECO:0000313" key="2">
    <source>
        <dbReference type="EMBL" id="GII81960.1"/>
    </source>
</evidence>
<keyword evidence="3" id="KW-1185">Reference proteome</keyword>